<evidence type="ECO:0000256" key="2">
    <source>
        <dbReference type="ARBA" id="ARBA00022475"/>
    </source>
</evidence>
<dbReference type="PANTHER" id="PTHR47371:SF3">
    <property type="entry name" value="PHOSPHOGLYCEROL TRANSFERASE I"/>
    <property type="match status" value="1"/>
</dbReference>
<accession>A0ABQ1VW22</accession>
<evidence type="ECO:0000313" key="8">
    <source>
        <dbReference type="EMBL" id="GGG02016.1"/>
    </source>
</evidence>
<evidence type="ECO:0000256" key="6">
    <source>
        <dbReference type="SAM" id="Phobius"/>
    </source>
</evidence>
<dbReference type="Gene3D" id="3.40.720.10">
    <property type="entry name" value="Alkaline Phosphatase, subunit A"/>
    <property type="match status" value="1"/>
</dbReference>
<evidence type="ECO:0000256" key="3">
    <source>
        <dbReference type="ARBA" id="ARBA00022692"/>
    </source>
</evidence>
<feature type="transmembrane region" description="Helical" evidence="6">
    <location>
        <begin position="84"/>
        <end position="102"/>
    </location>
</feature>
<evidence type="ECO:0000256" key="1">
    <source>
        <dbReference type="ARBA" id="ARBA00004651"/>
    </source>
</evidence>
<protein>
    <submittedName>
        <fullName evidence="8">Sulfatase</fullName>
    </submittedName>
</protein>
<evidence type="ECO:0000313" key="9">
    <source>
        <dbReference type="Proteomes" id="UP000634043"/>
    </source>
</evidence>
<keyword evidence="5 6" id="KW-0472">Membrane</keyword>
<dbReference type="Pfam" id="PF00884">
    <property type="entry name" value="Sulfatase"/>
    <property type="match status" value="1"/>
</dbReference>
<feature type="transmembrane region" description="Helical" evidence="6">
    <location>
        <begin position="135"/>
        <end position="159"/>
    </location>
</feature>
<dbReference type="InterPro" id="IPR017850">
    <property type="entry name" value="Alkaline_phosphatase_core_sf"/>
</dbReference>
<feature type="domain" description="Sulfatase N-terminal" evidence="7">
    <location>
        <begin position="261"/>
        <end position="532"/>
    </location>
</feature>
<dbReference type="RefSeq" id="WP_188499791.1">
    <property type="nucleotide sequence ID" value="NZ_BMFP01000001.1"/>
</dbReference>
<evidence type="ECO:0000259" key="7">
    <source>
        <dbReference type="Pfam" id="PF00884"/>
    </source>
</evidence>
<evidence type="ECO:0000256" key="4">
    <source>
        <dbReference type="ARBA" id="ARBA00022989"/>
    </source>
</evidence>
<dbReference type="EMBL" id="BMFP01000001">
    <property type="protein sequence ID" value="GGG02016.1"/>
    <property type="molecule type" value="Genomic_DNA"/>
</dbReference>
<sequence>MFDSSFQLLLRRLGLVFLLYTLLRAIFFVFNFGHFAEAPAGEVALAFVHGLRFDVAALVIINSLFILLSLLPHGNLQHPTFQRTLQWLFVLTNAPFIALALVDVEFFKFIGRRSGNEVLTITGDVLGQLGQLAGYYWYMGLVFAGLVFAIVKLYPTAAAIPERRPVLWQRYVRLLLVAGFVVLGIRGGIQLKPLRPAHAFVHEHASLGHLSLNTPFTFIKSIGKATIEEKHFYGSDEELLANLPVKPGRYALPAGEPLRENVVLIILESFASEYVGALNNGEGYTPFLDSLATQGLLFRNSFANGRKSIEALPSILSGLPSLLPDPYITSPYQSNTIYSAGHLLRNAGYTTAFFHGATNGTMGFNQYTQMAGIQHYYGLDEYPSELRAAHFDGNWGIFDEPYLQYTVQEMSRFQQPFFSTVFTLSSHQPYTVPAQYKGRFPKGELEIHESVGYADYALREFFKAASKQPWYENTLFILVADHTQKSIRPEYQNELGYHRVPLLLFHPAKKLQVDVHKVTQHADILPTMVDYLQLPTDKLMLFGQSVLDSAATGHALLYNGVSYFMVQQDGVAELTATDEVRFHTFPELAPAPVEDATQGQQLKAYVQYFKNKMLANDLYFWSRKELDSTAGIARKK</sequence>
<dbReference type="PANTHER" id="PTHR47371">
    <property type="entry name" value="LIPOTEICHOIC ACID SYNTHASE"/>
    <property type="match status" value="1"/>
</dbReference>
<dbReference type="InterPro" id="IPR012160">
    <property type="entry name" value="LtaS-like"/>
</dbReference>
<gene>
    <name evidence="8" type="ORF">GCM10011323_03570</name>
</gene>
<organism evidence="8 9">
    <name type="scientific">Pontibacter amylolyticus</name>
    <dbReference type="NCBI Taxonomy" id="1424080"/>
    <lineage>
        <taxon>Bacteria</taxon>
        <taxon>Pseudomonadati</taxon>
        <taxon>Bacteroidota</taxon>
        <taxon>Cytophagia</taxon>
        <taxon>Cytophagales</taxon>
        <taxon>Hymenobacteraceae</taxon>
        <taxon>Pontibacter</taxon>
    </lineage>
</organism>
<evidence type="ECO:0000256" key="5">
    <source>
        <dbReference type="ARBA" id="ARBA00023136"/>
    </source>
</evidence>
<dbReference type="SUPFAM" id="SSF53649">
    <property type="entry name" value="Alkaline phosphatase-like"/>
    <property type="match status" value="1"/>
</dbReference>
<keyword evidence="4 6" id="KW-1133">Transmembrane helix</keyword>
<dbReference type="InterPro" id="IPR050448">
    <property type="entry name" value="OpgB/LTA_synthase_biosynth"/>
</dbReference>
<feature type="transmembrane region" description="Helical" evidence="6">
    <location>
        <begin position="53"/>
        <end position="72"/>
    </location>
</feature>
<comment type="subcellular location">
    <subcellularLocation>
        <location evidence="1">Cell membrane</location>
        <topology evidence="1">Multi-pass membrane protein</topology>
    </subcellularLocation>
</comment>
<dbReference type="InterPro" id="IPR000917">
    <property type="entry name" value="Sulfatase_N"/>
</dbReference>
<name>A0ABQ1VW22_9BACT</name>
<dbReference type="PIRSF" id="PIRSF005091">
    <property type="entry name" value="Mmb_sulf_HI1246"/>
    <property type="match status" value="1"/>
</dbReference>
<keyword evidence="2" id="KW-1003">Cell membrane</keyword>
<comment type="caution">
    <text evidence="8">The sequence shown here is derived from an EMBL/GenBank/DDBJ whole genome shotgun (WGS) entry which is preliminary data.</text>
</comment>
<dbReference type="Proteomes" id="UP000634043">
    <property type="component" value="Unassembled WGS sequence"/>
</dbReference>
<keyword evidence="3 6" id="KW-0812">Transmembrane</keyword>
<reference evidence="9" key="1">
    <citation type="journal article" date="2019" name="Int. J. Syst. Evol. Microbiol.">
        <title>The Global Catalogue of Microorganisms (GCM) 10K type strain sequencing project: providing services to taxonomists for standard genome sequencing and annotation.</title>
        <authorList>
            <consortium name="The Broad Institute Genomics Platform"/>
            <consortium name="The Broad Institute Genome Sequencing Center for Infectious Disease"/>
            <person name="Wu L."/>
            <person name="Ma J."/>
        </authorList>
    </citation>
    <scope>NUCLEOTIDE SEQUENCE [LARGE SCALE GENOMIC DNA]</scope>
    <source>
        <strain evidence="9">CGMCC 1.12749</strain>
    </source>
</reference>
<dbReference type="CDD" id="cd16015">
    <property type="entry name" value="LTA_synthase"/>
    <property type="match status" value="1"/>
</dbReference>
<proteinExistence type="predicted"/>
<feature type="transmembrane region" description="Helical" evidence="6">
    <location>
        <begin position="12"/>
        <end position="33"/>
    </location>
</feature>
<feature type="transmembrane region" description="Helical" evidence="6">
    <location>
        <begin position="171"/>
        <end position="189"/>
    </location>
</feature>
<keyword evidence="9" id="KW-1185">Reference proteome</keyword>